<accession>A0AAD4HWU9</accession>
<protein>
    <recommendedName>
        <fullName evidence="8">Rho GDP dissociation inhibitor</fullName>
    </recommendedName>
</protein>
<keyword evidence="7" id="KW-1185">Reference proteome</keyword>
<dbReference type="SUPFAM" id="SSF81296">
    <property type="entry name" value="E set domains"/>
    <property type="match status" value="1"/>
</dbReference>
<dbReference type="GO" id="GO:0016020">
    <property type="term" value="C:membrane"/>
    <property type="evidence" value="ECO:0007669"/>
    <property type="project" value="TreeGrafter"/>
</dbReference>
<evidence type="ECO:0008006" key="8">
    <source>
        <dbReference type="Google" id="ProtNLM"/>
    </source>
</evidence>
<evidence type="ECO:0000256" key="1">
    <source>
        <dbReference type="ARBA" id="ARBA00004496"/>
    </source>
</evidence>
<proteinExistence type="inferred from homology"/>
<dbReference type="PANTHER" id="PTHR10980:SF3">
    <property type="entry name" value="LD16419P"/>
    <property type="match status" value="1"/>
</dbReference>
<evidence type="ECO:0000256" key="4">
    <source>
        <dbReference type="ARBA" id="ARBA00022490"/>
    </source>
</evidence>
<dbReference type="Gene3D" id="2.70.50.30">
    <property type="entry name" value="Coagulation Factor XIII, subunit A, domain 1"/>
    <property type="match status" value="1"/>
</dbReference>
<feature type="region of interest" description="Disordered" evidence="5">
    <location>
        <begin position="1"/>
        <end position="68"/>
    </location>
</feature>
<comment type="caution">
    <text evidence="6">The sequence shown here is derived from an EMBL/GenBank/DDBJ whole genome shotgun (WGS) entry which is preliminary data.</text>
</comment>
<dbReference type="PANTHER" id="PTHR10980">
    <property type="entry name" value="RHO GDP-DISSOCIATION INHIBITOR"/>
    <property type="match status" value="1"/>
</dbReference>
<reference evidence="6" key="1">
    <citation type="submission" date="2023-02" db="EMBL/GenBank/DDBJ databases">
        <authorList>
            <person name="Palmer J.M."/>
        </authorList>
    </citation>
    <scope>NUCLEOTIDE SEQUENCE</scope>
    <source>
        <strain evidence="6">FW57</strain>
    </source>
</reference>
<dbReference type="GO" id="GO:0005096">
    <property type="term" value="F:GTPase activator activity"/>
    <property type="evidence" value="ECO:0007669"/>
    <property type="project" value="UniProtKB-KW"/>
</dbReference>
<comment type="similarity">
    <text evidence="2">Belongs to the Rho GDI family.</text>
</comment>
<evidence type="ECO:0000256" key="5">
    <source>
        <dbReference type="SAM" id="MobiDB-lite"/>
    </source>
</evidence>
<evidence type="ECO:0000313" key="7">
    <source>
        <dbReference type="Proteomes" id="UP001197093"/>
    </source>
</evidence>
<keyword evidence="3" id="KW-0343">GTPase activation</keyword>
<sequence length="265" mass="29671">MSSNRKVTFQEPDREQFRQRAAGSLTENTANGMLVQSTGVEHGEMDEVTAPCRSVRSRSPYPHISPLEDDSEYLNGLFQTLRNPTATLKNLGCHRTEADSDDTSDENDESLQRYKQSLGLGGGNDLSDPNDPRVCIIQSLTMESPGRAPVVIDLSAPGSTENLKKNPFKIKEGFKVQHEILSGLHYVQVIKRKGIRIPGGKTDEMIGSYAPNTDKQPIYTKKFQEETAPSGWAVRDKYSVSSSFVDDDKKTHLQFDWAFEIDKDW</sequence>
<dbReference type="InterPro" id="IPR024792">
    <property type="entry name" value="RhoGDI_dom_sf"/>
</dbReference>
<evidence type="ECO:0000256" key="2">
    <source>
        <dbReference type="ARBA" id="ARBA00009758"/>
    </source>
</evidence>
<gene>
    <name evidence="6" type="ORF">NEMBOFW57_006821</name>
</gene>
<dbReference type="GO" id="GO:0007266">
    <property type="term" value="P:Rho protein signal transduction"/>
    <property type="evidence" value="ECO:0007669"/>
    <property type="project" value="InterPro"/>
</dbReference>
<dbReference type="Pfam" id="PF02115">
    <property type="entry name" value="Rho_GDI"/>
    <property type="match status" value="1"/>
</dbReference>
<dbReference type="InterPro" id="IPR000406">
    <property type="entry name" value="Rho_GDI"/>
</dbReference>
<dbReference type="EMBL" id="JAHCVI010000003">
    <property type="protein sequence ID" value="KAG7287312.1"/>
    <property type="molecule type" value="Genomic_DNA"/>
</dbReference>
<evidence type="ECO:0000256" key="3">
    <source>
        <dbReference type="ARBA" id="ARBA00022468"/>
    </source>
</evidence>
<dbReference type="GO" id="GO:0005829">
    <property type="term" value="C:cytosol"/>
    <property type="evidence" value="ECO:0007669"/>
    <property type="project" value="TreeGrafter"/>
</dbReference>
<dbReference type="GO" id="GO:0005094">
    <property type="term" value="F:Rho GDP-dissociation inhibitor activity"/>
    <property type="evidence" value="ECO:0007669"/>
    <property type="project" value="InterPro"/>
</dbReference>
<evidence type="ECO:0000313" key="6">
    <source>
        <dbReference type="EMBL" id="KAG7287312.1"/>
    </source>
</evidence>
<dbReference type="FunFam" id="2.70.50.30:FF:000004">
    <property type="entry name" value="Rho GDP-dissociation inhibitor 1"/>
    <property type="match status" value="1"/>
</dbReference>
<keyword evidence="4" id="KW-0963">Cytoplasm</keyword>
<dbReference type="AlphaFoldDB" id="A0AAD4HWU9"/>
<comment type="subcellular location">
    <subcellularLocation>
        <location evidence="1">Cytoplasm</location>
    </subcellularLocation>
</comment>
<organism evidence="6 7">
    <name type="scientific">Staphylotrichum longicolle</name>
    <dbReference type="NCBI Taxonomy" id="669026"/>
    <lineage>
        <taxon>Eukaryota</taxon>
        <taxon>Fungi</taxon>
        <taxon>Dikarya</taxon>
        <taxon>Ascomycota</taxon>
        <taxon>Pezizomycotina</taxon>
        <taxon>Sordariomycetes</taxon>
        <taxon>Sordariomycetidae</taxon>
        <taxon>Sordariales</taxon>
        <taxon>Chaetomiaceae</taxon>
        <taxon>Staphylotrichum</taxon>
    </lineage>
</organism>
<dbReference type="Proteomes" id="UP001197093">
    <property type="component" value="Unassembled WGS sequence"/>
</dbReference>
<name>A0AAD4HWU9_9PEZI</name>
<feature type="compositionally biased region" description="Polar residues" evidence="5">
    <location>
        <begin position="25"/>
        <end position="39"/>
    </location>
</feature>
<dbReference type="InterPro" id="IPR014756">
    <property type="entry name" value="Ig_E-set"/>
</dbReference>